<keyword evidence="4 6" id="KW-1133">Transmembrane helix</keyword>
<evidence type="ECO:0000313" key="8">
    <source>
        <dbReference type="EMBL" id="KAK0059257.1"/>
    </source>
</evidence>
<feature type="domain" description="Phosphatidic acid phosphatase type 2/haloperoxidase" evidence="7">
    <location>
        <begin position="111"/>
        <end position="253"/>
    </location>
</feature>
<evidence type="ECO:0000256" key="2">
    <source>
        <dbReference type="ARBA" id="ARBA00008816"/>
    </source>
</evidence>
<evidence type="ECO:0000256" key="1">
    <source>
        <dbReference type="ARBA" id="ARBA00004141"/>
    </source>
</evidence>
<dbReference type="GO" id="GO:0008195">
    <property type="term" value="F:phosphatidate phosphatase activity"/>
    <property type="evidence" value="ECO:0007669"/>
    <property type="project" value="TreeGrafter"/>
</dbReference>
<feature type="transmembrane region" description="Helical" evidence="6">
    <location>
        <begin position="59"/>
        <end position="83"/>
    </location>
</feature>
<evidence type="ECO:0000256" key="5">
    <source>
        <dbReference type="ARBA" id="ARBA00023136"/>
    </source>
</evidence>
<dbReference type="Pfam" id="PF01569">
    <property type="entry name" value="PAP2"/>
    <property type="match status" value="1"/>
</dbReference>
<keyword evidence="9" id="KW-1185">Reference proteome</keyword>
<protein>
    <submittedName>
        <fullName evidence="8">Lipid phosphate phosphohydrolase 1</fullName>
    </submittedName>
</protein>
<comment type="similarity">
    <text evidence="2">Belongs to the PA-phosphatase related phosphoesterase family.</text>
</comment>
<dbReference type="CDD" id="cd03384">
    <property type="entry name" value="PAP2_wunen"/>
    <property type="match status" value="1"/>
</dbReference>
<dbReference type="GO" id="GO:0007165">
    <property type="term" value="P:signal transduction"/>
    <property type="evidence" value="ECO:0007669"/>
    <property type="project" value="TreeGrafter"/>
</dbReference>
<evidence type="ECO:0000256" key="3">
    <source>
        <dbReference type="ARBA" id="ARBA00022692"/>
    </source>
</evidence>
<evidence type="ECO:0000313" key="9">
    <source>
        <dbReference type="Proteomes" id="UP001233172"/>
    </source>
</evidence>
<comment type="subcellular location">
    <subcellularLocation>
        <location evidence="1">Membrane</location>
        <topology evidence="1">Multi-pass membrane protein</topology>
    </subcellularLocation>
</comment>
<dbReference type="EMBL" id="JASAOG010000043">
    <property type="protein sequence ID" value="KAK0059257.1"/>
    <property type="molecule type" value="Genomic_DNA"/>
</dbReference>
<dbReference type="InterPro" id="IPR036938">
    <property type="entry name" value="PAP2/HPO_sf"/>
</dbReference>
<comment type="caution">
    <text evidence="8">The sequence shown here is derived from an EMBL/GenBank/DDBJ whole genome shotgun (WGS) entry which is preliminary data.</text>
</comment>
<evidence type="ECO:0000256" key="4">
    <source>
        <dbReference type="ARBA" id="ARBA00022989"/>
    </source>
</evidence>
<dbReference type="GO" id="GO:0005886">
    <property type="term" value="C:plasma membrane"/>
    <property type="evidence" value="ECO:0007669"/>
    <property type="project" value="TreeGrafter"/>
</dbReference>
<feature type="transmembrane region" description="Helical" evidence="6">
    <location>
        <begin position="206"/>
        <end position="228"/>
    </location>
</feature>
<feature type="transmembrane region" description="Helical" evidence="6">
    <location>
        <begin position="175"/>
        <end position="194"/>
    </location>
</feature>
<organism evidence="8 9">
    <name type="scientific">Biomphalaria pfeifferi</name>
    <name type="common">Bloodfluke planorb</name>
    <name type="synonym">Freshwater snail</name>
    <dbReference type="NCBI Taxonomy" id="112525"/>
    <lineage>
        <taxon>Eukaryota</taxon>
        <taxon>Metazoa</taxon>
        <taxon>Spiralia</taxon>
        <taxon>Lophotrochozoa</taxon>
        <taxon>Mollusca</taxon>
        <taxon>Gastropoda</taxon>
        <taxon>Heterobranchia</taxon>
        <taxon>Euthyneura</taxon>
        <taxon>Panpulmonata</taxon>
        <taxon>Hygrophila</taxon>
        <taxon>Lymnaeoidea</taxon>
        <taxon>Planorbidae</taxon>
        <taxon>Biomphalaria</taxon>
    </lineage>
</organism>
<dbReference type="InterPro" id="IPR043216">
    <property type="entry name" value="PAP-like"/>
</dbReference>
<proteinExistence type="inferred from homology"/>
<dbReference type="SUPFAM" id="SSF48317">
    <property type="entry name" value="Acid phosphatase/Vanadium-dependent haloperoxidase"/>
    <property type="match status" value="1"/>
</dbReference>
<gene>
    <name evidence="8" type="ORF">Bpfe_011333</name>
</gene>
<evidence type="ECO:0000259" key="7">
    <source>
        <dbReference type="SMART" id="SM00014"/>
    </source>
</evidence>
<feature type="transmembrane region" description="Helical" evidence="6">
    <location>
        <begin position="234"/>
        <end position="257"/>
    </location>
</feature>
<feature type="transmembrane region" description="Helical" evidence="6">
    <location>
        <begin position="103"/>
        <end position="124"/>
    </location>
</feature>
<sequence>MAIPRKCSIKLALSIVADVVCLFIVSALLAVFQFAVEPFHRGFFCDDESLKHPIKSDTISIALAAGVGFSIPFVLIICIEFLLRDGKSFYILSSQTLYPKQKFFSAMYNSIGVFIFGNVVNQFLTEIGKNVVGRLRPHFLTLCQPDYSKFNCSDGYITENVCTTKNLDMLKEARLSFPSGHSSFTAFCMLYIILYLEARVSVRDLVLLKPVVQLAMFCFTFYTCLSRISDYKHHWSDVLGGAILGFAVCLCVVYTLTDFGKFMSKRRIICLSNDLDGYISGQRTDSSALPESAKAHAVITQENELPRSSHAINYN</sequence>
<evidence type="ECO:0000256" key="6">
    <source>
        <dbReference type="SAM" id="Phobius"/>
    </source>
</evidence>
<dbReference type="SMART" id="SM00014">
    <property type="entry name" value="acidPPc"/>
    <property type="match status" value="1"/>
</dbReference>
<dbReference type="GO" id="GO:0006644">
    <property type="term" value="P:phospholipid metabolic process"/>
    <property type="evidence" value="ECO:0007669"/>
    <property type="project" value="InterPro"/>
</dbReference>
<keyword evidence="5 6" id="KW-0472">Membrane</keyword>
<name>A0AAD8BSH7_BIOPF</name>
<reference evidence="8" key="2">
    <citation type="submission" date="2023-04" db="EMBL/GenBank/DDBJ databases">
        <authorList>
            <person name="Bu L."/>
            <person name="Lu L."/>
            <person name="Laidemitt M.R."/>
            <person name="Zhang S.M."/>
            <person name="Mutuku M."/>
            <person name="Mkoji G."/>
            <person name="Steinauer M."/>
            <person name="Loker E.S."/>
        </authorList>
    </citation>
    <scope>NUCLEOTIDE SEQUENCE</scope>
    <source>
        <strain evidence="8">KasaAsao</strain>
        <tissue evidence="8">Whole Snail</tissue>
    </source>
</reference>
<feature type="transmembrane region" description="Helical" evidence="6">
    <location>
        <begin position="12"/>
        <end position="36"/>
    </location>
</feature>
<dbReference type="AlphaFoldDB" id="A0AAD8BSH7"/>
<keyword evidence="3 6" id="KW-0812">Transmembrane</keyword>
<dbReference type="PANTHER" id="PTHR10165:SF103">
    <property type="entry name" value="PHOSPHOLIPID PHOSPHATASE HOMOLOG 1.2 HOMOLOG"/>
    <property type="match status" value="1"/>
</dbReference>
<dbReference type="InterPro" id="IPR000326">
    <property type="entry name" value="PAP2/HPO"/>
</dbReference>
<reference evidence="8" key="1">
    <citation type="journal article" date="2023" name="PLoS Negl. Trop. Dis.">
        <title>A genome sequence for Biomphalaria pfeifferi, the major vector snail for the human-infecting parasite Schistosoma mansoni.</title>
        <authorList>
            <person name="Bu L."/>
            <person name="Lu L."/>
            <person name="Laidemitt M.R."/>
            <person name="Zhang S.M."/>
            <person name="Mutuku M."/>
            <person name="Mkoji G."/>
            <person name="Steinauer M."/>
            <person name="Loker E.S."/>
        </authorList>
    </citation>
    <scope>NUCLEOTIDE SEQUENCE</scope>
    <source>
        <strain evidence="8">KasaAsao</strain>
    </source>
</reference>
<dbReference type="Proteomes" id="UP001233172">
    <property type="component" value="Unassembled WGS sequence"/>
</dbReference>
<dbReference type="Gene3D" id="1.20.144.10">
    <property type="entry name" value="Phosphatidic acid phosphatase type 2/haloperoxidase"/>
    <property type="match status" value="1"/>
</dbReference>
<dbReference type="GO" id="GO:0046839">
    <property type="term" value="P:phospholipid dephosphorylation"/>
    <property type="evidence" value="ECO:0007669"/>
    <property type="project" value="TreeGrafter"/>
</dbReference>
<accession>A0AAD8BSH7</accession>
<dbReference type="PANTHER" id="PTHR10165">
    <property type="entry name" value="LIPID PHOSPHATE PHOSPHATASE"/>
    <property type="match status" value="1"/>
</dbReference>